<dbReference type="AlphaFoldDB" id="A0A5B0E3D4"/>
<reference evidence="13 14" key="1">
    <citation type="submission" date="2019-08" db="EMBL/GenBank/DDBJ databases">
        <title>Aureimonas fodiniaquatilis sp. nov., isolated from a coal mine wastewater.</title>
        <authorList>
            <person name="Kim W."/>
        </authorList>
    </citation>
    <scope>NUCLEOTIDE SEQUENCE [LARGE SCALE GENOMIC DNA]</scope>
    <source>
        <strain evidence="13 14">CAU 1482</strain>
    </source>
</reference>
<feature type="binding site" evidence="9">
    <location>
        <position position="109"/>
    </location>
    <ligand>
        <name>Mg(2+)</name>
        <dbReference type="ChEBI" id="CHEBI:18420"/>
        <label>1</label>
    </ligand>
</feature>
<comment type="caution">
    <text evidence="9">Lacks conserved residue(s) required for the propagation of feature annotation.</text>
</comment>
<evidence type="ECO:0000256" key="7">
    <source>
        <dbReference type="ARBA" id="ARBA00022842"/>
    </source>
</evidence>
<proteinExistence type="inferred from homology"/>
<dbReference type="GO" id="GO:0006002">
    <property type="term" value="P:fructose 6-phosphate metabolic process"/>
    <property type="evidence" value="ECO:0007669"/>
    <property type="project" value="TreeGrafter"/>
</dbReference>
<feature type="binding site" evidence="9">
    <location>
        <position position="107"/>
    </location>
    <ligand>
        <name>Mg(2+)</name>
        <dbReference type="ChEBI" id="CHEBI:18420"/>
        <label>2</label>
    </ligand>
</feature>
<comment type="caution">
    <text evidence="13">The sequence shown here is derived from an EMBL/GenBank/DDBJ whole genome shotgun (WGS) entry which is preliminary data.</text>
</comment>
<dbReference type="Gene3D" id="3.40.190.80">
    <property type="match status" value="1"/>
</dbReference>
<evidence type="ECO:0000256" key="10">
    <source>
        <dbReference type="RuleBase" id="RU000508"/>
    </source>
</evidence>
<keyword evidence="6 9" id="KW-0378">Hydrolase</keyword>
<dbReference type="GO" id="GO:0006000">
    <property type="term" value="P:fructose metabolic process"/>
    <property type="evidence" value="ECO:0007669"/>
    <property type="project" value="TreeGrafter"/>
</dbReference>
<dbReference type="GO" id="GO:0005829">
    <property type="term" value="C:cytosol"/>
    <property type="evidence" value="ECO:0007669"/>
    <property type="project" value="TreeGrafter"/>
</dbReference>
<dbReference type="OrthoDB" id="9806756at2"/>
<evidence type="ECO:0000256" key="2">
    <source>
        <dbReference type="ARBA" id="ARBA00005215"/>
    </source>
</evidence>
<dbReference type="Gene3D" id="3.30.540.10">
    <property type="entry name" value="Fructose-1,6-Bisphosphatase, subunit A, domain 1"/>
    <property type="match status" value="1"/>
</dbReference>
<dbReference type="InterPro" id="IPR020548">
    <property type="entry name" value="Fructose_bisphosphatase_AS"/>
</dbReference>
<evidence type="ECO:0000313" key="14">
    <source>
        <dbReference type="Proteomes" id="UP000324738"/>
    </source>
</evidence>
<evidence type="ECO:0000256" key="9">
    <source>
        <dbReference type="HAMAP-Rule" id="MF_01855"/>
    </source>
</evidence>
<feature type="binding site" evidence="9">
    <location>
        <position position="274"/>
    </location>
    <ligand>
        <name>Mg(2+)</name>
        <dbReference type="ChEBI" id="CHEBI:18420"/>
        <label>2</label>
    </ligand>
</feature>
<feature type="binding site" evidence="9">
    <location>
        <position position="107"/>
    </location>
    <ligand>
        <name>Mg(2+)</name>
        <dbReference type="ChEBI" id="CHEBI:18420"/>
        <label>1</label>
    </ligand>
</feature>
<evidence type="ECO:0000259" key="11">
    <source>
        <dbReference type="Pfam" id="PF00316"/>
    </source>
</evidence>
<keyword evidence="5 9" id="KW-0479">Metal-binding</keyword>
<dbReference type="Pfam" id="PF00316">
    <property type="entry name" value="FBPase"/>
    <property type="match status" value="1"/>
</dbReference>
<protein>
    <recommendedName>
        <fullName evidence="9">Fructose-1,6-bisphosphatase class 1</fullName>
        <shortName evidence="9">FBPase class 1</shortName>
        <ecNumber evidence="9">3.1.3.11</ecNumber>
    </recommendedName>
    <alternativeName>
        <fullName evidence="9">D-fructose-1,6-bisphosphate 1-phosphohydrolase class 1</fullName>
    </alternativeName>
</protein>
<feature type="binding site" evidence="9">
    <location>
        <position position="202"/>
    </location>
    <ligand>
        <name>substrate</name>
    </ligand>
</feature>
<dbReference type="FunFam" id="3.40.190.80:FF:000011">
    <property type="entry name" value="Fructose-1,6-bisphosphatase class 1"/>
    <property type="match status" value="1"/>
</dbReference>
<evidence type="ECO:0000256" key="6">
    <source>
        <dbReference type="ARBA" id="ARBA00022801"/>
    </source>
</evidence>
<gene>
    <name evidence="9" type="primary">fbp</name>
    <name evidence="13" type="ORF">FPY71_03975</name>
</gene>
<dbReference type="EMBL" id="VTWH01000001">
    <property type="protein sequence ID" value="KAA0972270.1"/>
    <property type="molecule type" value="Genomic_DNA"/>
</dbReference>
<keyword evidence="14" id="KW-1185">Reference proteome</keyword>
<comment type="catalytic activity">
    <reaction evidence="1 9">
        <text>beta-D-fructose 1,6-bisphosphate + H2O = beta-D-fructose 6-phosphate + phosphate</text>
        <dbReference type="Rhea" id="RHEA:11064"/>
        <dbReference type="ChEBI" id="CHEBI:15377"/>
        <dbReference type="ChEBI" id="CHEBI:32966"/>
        <dbReference type="ChEBI" id="CHEBI:43474"/>
        <dbReference type="ChEBI" id="CHEBI:57634"/>
        <dbReference type="EC" id="3.1.3.11"/>
    </reaction>
</comment>
<dbReference type="GO" id="GO:0006094">
    <property type="term" value="P:gluconeogenesis"/>
    <property type="evidence" value="ECO:0007669"/>
    <property type="project" value="UniProtKB-UniRule"/>
</dbReference>
<evidence type="ECO:0000256" key="1">
    <source>
        <dbReference type="ARBA" id="ARBA00001273"/>
    </source>
</evidence>
<keyword evidence="8 9" id="KW-0119">Carbohydrate metabolism</keyword>
<comment type="cofactor">
    <cofactor evidence="9">
        <name>Mg(2+)</name>
        <dbReference type="ChEBI" id="CHEBI:18420"/>
    </cofactor>
    <text evidence="9">Binds 2 magnesium ions per subunit.</text>
</comment>
<sequence>MMAASLEAHLRAYAGEDPLRNDVAETIWQLARAALKLRTLVAEEPQQTPAAANRINGGGDEQQWLDIEADRIFIEAARNCKIATLLSEEQDNVLELSNTGTLALAIDPLDGSSNIDINAPIGTIFSLLPLAEQPGAGPQASFLQTGRSQLAAGIFVFGQRCLFILTLGAGCNIFVYSQAFGGFVEQRHAVFIPEKTAEFAINASNYRHWDEELRLYIDDCLAGADGPREKDFNMRWLAAVAGDVLRILTRGGVYLYPGDQRRGYKSGRLRLLYEANPIAMIVEQAGGAATDGRVNLLDIQPEAIHQHIPVVFGSVREVQRIARYLTDPSAIGERSPLFGRRSLFRA</sequence>
<dbReference type="PANTHER" id="PTHR11556">
    <property type="entry name" value="FRUCTOSE-1,6-BISPHOSPHATASE-RELATED"/>
    <property type="match status" value="1"/>
</dbReference>
<dbReference type="Proteomes" id="UP000324738">
    <property type="component" value="Unassembled WGS sequence"/>
</dbReference>
<dbReference type="CDD" id="cd00354">
    <property type="entry name" value="FBPase"/>
    <property type="match status" value="1"/>
</dbReference>
<dbReference type="PIRSF" id="PIRSF000904">
    <property type="entry name" value="FBPtase_SBPase"/>
    <property type="match status" value="1"/>
</dbReference>
<dbReference type="PIRSF" id="PIRSF500210">
    <property type="entry name" value="FBPtase"/>
    <property type="match status" value="1"/>
</dbReference>
<feature type="domain" description="Fructose-1-6-bisphosphatase class 1 C-terminal" evidence="12">
    <location>
        <begin position="192"/>
        <end position="325"/>
    </location>
</feature>
<dbReference type="Pfam" id="PF18913">
    <property type="entry name" value="FBPase_C"/>
    <property type="match status" value="1"/>
</dbReference>
<dbReference type="InterPro" id="IPR028343">
    <property type="entry name" value="FBPtase"/>
</dbReference>
<keyword evidence="4 9" id="KW-0963">Cytoplasm</keyword>
<evidence type="ECO:0000256" key="8">
    <source>
        <dbReference type="ARBA" id="ARBA00023277"/>
    </source>
</evidence>
<feature type="binding site" evidence="9">
    <location>
        <begin position="110"/>
        <end position="113"/>
    </location>
    <ligand>
        <name>substrate</name>
    </ligand>
</feature>
<evidence type="ECO:0000313" key="13">
    <source>
        <dbReference type="EMBL" id="KAA0972270.1"/>
    </source>
</evidence>
<evidence type="ECO:0000256" key="3">
    <source>
        <dbReference type="ARBA" id="ARBA00010941"/>
    </source>
</evidence>
<feature type="binding site" evidence="9">
    <location>
        <position position="110"/>
    </location>
    <ligand>
        <name>Mg(2+)</name>
        <dbReference type="ChEBI" id="CHEBI:18420"/>
        <label>2</label>
    </ligand>
</feature>
<dbReference type="PANTHER" id="PTHR11556:SF35">
    <property type="entry name" value="SEDOHEPTULOSE-1,7-BISPHOSPHATASE, CHLOROPLASTIC"/>
    <property type="match status" value="1"/>
</dbReference>
<comment type="subcellular location">
    <subcellularLocation>
        <location evidence="9">Cytoplasm</location>
    </subcellularLocation>
</comment>
<dbReference type="SUPFAM" id="SSF56655">
    <property type="entry name" value="Carbohydrate phosphatase"/>
    <property type="match status" value="1"/>
</dbReference>
<dbReference type="InterPro" id="IPR044015">
    <property type="entry name" value="FBPase_C_dom"/>
</dbReference>
<dbReference type="NCBIfam" id="NF006780">
    <property type="entry name" value="PRK09293.1-4"/>
    <property type="match status" value="1"/>
</dbReference>
<accession>A0A5B0E3D4</accession>
<dbReference type="InterPro" id="IPR033391">
    <property type="entry name" value="FBPase_N"/>
</dbReference>
<dbReference type="PRINTS" id="PR00115">
    <property type="entry name" value="F16BPHPHTASE"/>
</dbReference>
<dbReference type="EC" id="3.1.3.11" evidence="9"/>
<dbReference type="PROSITE" id="PS00124">
    <property type="entry name" value="FBPASE"/>
    <property type="match status" value="1"/>
</dbReference>
<comment type="pathway">
    <text evidence="2">Carbohydrate biosynthesis; Calvin cycle.</text>
</comment>
<feature type="domain" description="Fructose-1-6-bisphosphatase class I N-terminal" evidence="11">
    <location>
        <begin position="52"/>
        <end position="184"/>
    </location>
</feature>
<name>A0A5B0E3D4_9HYPH</name>
<organism evidence="13 14">
    <name type="scientific">Aureimonas fodinaquatilis</name>
    <dbReference type="NCBI Taxonomy" id="2565783"/>
    <lineage>
        <taxon>Bacteria</taxon>
        <taxon>Pseudomonadati</taxon>
        <taxon>Pseudomonadota</taxon>
        <taxon>Alphaproteobacteria</taxon>
        <taxon>Hyphomicrobiales</taxon>
        <taxon>Aurantimonadaceae</taxon>
        <taxon>Aureimonas</taxon>
    </lineage>
</organism>
<dbReference type="GO" id="GO:0005986">
    <property type="term" value="P:sucrose biosynthetic process"/>
    <property type="evidence" value="ECO:0007669"/>
    <property type="project" value="TreeGrafter"/>
</dbReference>
<comment type="subunit">
    <text evidence="9">Homotetramer.</text>
</comment>
<dbReference type="GO" id="GO:0000287">
    <property type="term" value="F:magnesium ion binding"/>
    <property type="evidence" value="ECO:0007669"/>
    <property type="project" value="UniProtKB-UniRule"/>
</dbReference>
<evidence type="ECO:0000259" key="12">
    <source>
        <dbReference type="Pfam" id="PF18913"/>
    </source>
</evidence>
<keyword evidence="7 9" id="KW-0460">Magnesium</keyword>
<dbReference type="InterPro" id="IPR000146">
    <property type="entry name" value="FBPase_class-1"/>
</dbReference>
<dbReference type="GO" id="GO:0030388">
    <property type="term" value="P:fructose 1,6-bisphosphate metabolic process"/>
    <property type="evidence" value="ECO:0007669"/>
    <property type="project" value="TreeGrafter"/>
</dbReference>
<evidence type="ECO:0000256" key="4">
    <source>
        <dbReference type="ARBA" id="ARBA00022490"/>
    </source>
</evidence>
<feature type="binding site" evidence="9">
    <location>
        <begin position="254"/>
        <end position="256"/>
    </location>
    <ligand>
        <name>substrate</name>
    </ligand>
</feature>
<comment type="similarity">
    <text evidence="3 9 10">Belongs to the FBPase class 1 family.</text>
</comment>
<dbReference type="GO" id="GO:0042132">
    <property type="term" value="F:fructose 1,6-bisphosphate 1-phosphatase activity"/>
    <property type="evidence" value="ECO:0007669"/>
    <property type="project" value="UniProtKB-UniRule"/>
</dbReference>
<dbReference type="RefSeq" id="WP_149297825.1">
    <property type="nucleotide sequence ID" value="NZ_VTWH01000001.1"/>
</dbReference>
<dbReference type="HAMAP" id="MF_01855">
    <property type="entry name" value="FBPase_class1"/>
    <property type="match status" value="1"/>
</dbReference>
<evidence type="ECO:0000256" key="5">
    <source>
        <dbReference type="ARBA" id="ARBA00022723"/>
    </source>
</evidence>
<feature type="binding site" evidence="9">
    <location>
        <position position="88"/>
    </location>
    <ligand>
        <name>Mg(2+)</name>
        <dbReference type="ChEBI" id="CHEBI:18420"/>
        <label>1</label>
    </ligand>
</feature>